<organism evidence="1 2">
    <name type="scientific">Paraburkholderia diazotrophica</name>
    <dbReference type="NCBI Taxonomy" id="667676"/>
    <lineage>
        <taxon>Bacteria</taxon>
        <taxon>Pseudomonadati</taxon>
        <taxon>Pseudomonadota</taxon>
        <taxon>Betaproteobacteria</taxon>
        <taxon>Burkholderiales</taxon>
        <taxon>Burkholderiaceae</taxon>
        <taxon>Paraburkholderia</taxon>
    </lineage>
</organism>
<dbReference type="Proteomes" id="UP000198866">
    <property type="component" value="Unassembled WGS sequence"/>
</dbReference>
<dbReference type="EMBL" id="FNYE01000057">
    <property type="protein sequence ID" value="SEK12306.1"/>
    <property type="molecule type" value="Genomic_DNA"/>
</dbReference>
<protein>
    <submittedName>
        <fullName evidence="1">Uncharacterized protein</fullName>
    </submittedName>
</protein>
<gene>
    <name evidence="1" type="ORF">SAMN05192539_105713</name>
</gene>
<sequence length="75" mass="8620">MPDSRAFRSKSIAFPFIADCPSPVLNQPPQPPALSAAEVREEIPTTIRHRVGRRRLPRYVANQYALRERIAVNWH</sequence>
<evidence type="ECO:0000313" key="1">
    <source>
        <dbReference type="EMBL" id="SEK12306.1"/>
    </source>
</evidence>
<keyword evidence="2" id="KW-1185">Reference proteome</keyword>
<accession>A0A1H7EEC6</accession>
<reference evidence="2" key="1">
    <citation type="submission" date="2016-10" db="EMBL/GenBank/DDBJ databases">
        <authorList>
            <person name="Varghese N."/>
            <person name="Submissions S."/>
        </authorList>
    </citation>
    <scope>NUCLEOTIDE SEQUENCE [LARGE SCALE GENOMIC DNA]</scope>
    <source>
        <strain evidence="2">LMG 26031</strain>
    </source>
</reference>
<proteinExistence type="predicted"/>
<evidence type="ECO:0000313" key="2">
    <source>
        <dbReference type="Proteomes" id="UP000198866"/>
    </source>
</evidence>
<name>A0A1H7EEC6_9BURK</name>
<dbReference type="AlphaFoldDB" id="A0A1H7EEC6"/>